<dbReference type="VEuPathDB" id="FungiDB:AJ78_05230"/>
<sequence length="1031" mass="112402">MAAKTPKTPPTRIADKRPLAVEDTKDQRINPEQNRTKRRKLGRGVSTTSKKTDSPKPSRQDSIPAKSPEQRNVVDQKAPGQESRKKETHGLKEKVPQPAAASLILGDDGSTTTTEHPRGKSSGEIQFSDKQGKPVKWSVSRTVGGIFSDIDTVITPDEGHFILFSNSFARVFSVATSSIVRTLEIQQEMQRITDCKLSLINAEHLYLSTLSGAILKWDWTSGEHIETWNTAHKIYAIDICSGSSSQDSPDEDIVVSMSGANSGKKEISMHAKGGSDTWNTRGIRELSKTANNFRVSADGRVLIVIAGDQLTVGYASKLRLEALDSIKYTWLEITLPVSVTSSDIRERSLSDQASTSSKPSTSSPASRVVDLVLGSKSGAILIYNDILNSLLRTENKSDAGTNLVTTRLHWHRNAVKTVKWSRDGNYIISGGSETVIVQYQLDTGRKQFLPHLSSHICSVVVSPTGKLYAVRLADNSATLLSTSELRPIASVSGLQLPSNVGDIIERKSSLGTKGDKSPSPKPVQTNPTRLPAILHPVQSEHILVAVPSSPARCPNSPPSASSLQTFNVLTNQHVSRQALARTHATVIKTGPQGTDLTTPDVKFLAITSDGEWLSTVDEWMQYPQDVSVLFPTSIAPRKDKKEIFLKFWRWNESAKEWELSSRIDAPHFNPSLGSTRVLDLATNPTGSAFVTVGEDAIVRIWSPSARYRSGQTIKDHQDQPLQTWRSIHNIALENFAEGSEAAVSPKAASLTFSDDASVLTVCWTDQSGARLVYLINPKTGEICHTRDNLYLGTPCGVGFLDRCMVILSDQVVVWDTVADNVKLIMLMGDDAACSAETQARILAVNRKSQTFAISYARMKRKSARKSHKEQQPGKFRHQLAIFDMKSVEPVFQTTLDYECRALLPDLRTGEYILIDAAAQIQRIGSSDWKQLVPQIAADTSSSLIQTGLENIFGAYGPLERGLLAGAGAGASMPITRQIDHGQGGAARANANEVGNLADIFDIGPSFVLPGVDTLFEDVVKHFSANANAVMV</sequence>
<keyword evidence="6" id="KW-0804">Transcription</keyword>
<evidence type="ECO:0000313" key="10">
    <source>
        <dbReference type="EMBL" id="OJD14429.1"/>
    </source>
</evidence>
<evidence type="ECO:0000256" key="3">
    <source>
        <dbReference type="ARBA" id="ARBA00022552"/>
    </source>
</evidence>
<comment type="caution">
    <text evidence="10">The sequence shown here is derived from an EMBL/GenBank/DDBJ whole genome shotgun (WGS) entry which is preliminary data.</text>
</comment>
<accession>A0A1J9QGV6</accession>
<dbReference type="SUPFAM" id="SSF50998">
    <property type="entry name" value="Quinoprotein alcohol dehydrogenase-like"/>
    <property type="match status" value="1"/>
</dbReference>
<evidence type="ECO:0000256" key="6">
    <source>
        <dbReference type="ARBA" id="ARBA00023163"/>
    </source>
</evidence>
<keyword evidence="2" id="KW-0690">Ribosome biogenesis</keyword>
<feature type="region of interest" description="Disordered" evidence="9">
    <location>
        <begin position="1"/>
        <end position="131"/>
    </location>
</feature>
<evidence type="ECO:0000256" key="5">
    <source>
        <dbReference type="ARBA" id="ARBA00022737"/>
    </source>
</evidence>
<dbReference type="InterPro" id="IPR053826">
    <property type="entry name" value="WDR75"/>
</dbReference>
<protein>
    <submittedName>
        <fullName evidence="10">Uncharacterized protein</fullName>
    </submittedName>
</protein>
<comment type="subcellular location">
    <subcellularLocation>
        <location evidence="1">Nucleus</location>
        <location evidence="1">Nucleolus</location>
    </subcellularLocation>
</comment>
<feature type="region of interest" description="Disordered" evidence="9">
    <location>
        <begin position="507"/>
        <end position="527"/>
    </location>
</feature>
<proteinExistence type="predicted"/>
<dbReference type="Pfam" id="PF23869">
    <property type="entry name" value="Beta-prop_WDR75_1st"/>
    <property type="match status" value="1"/>
</dbReference>
<gene>
    <name evidence="10" type="ORF">AJ78_05230</name>
</gene>
<evidence type="ECO:0000256" key="7">
    <source>
        <dbReference type="ARBA" id="ARBA00023242"/>
    </source>
</evidence>
<dbReference type="GO" id="GO:0003723">
    <property type="term" value="F:RNA binding"/>
    <property type="evidence" value="ECO:0007669"/>
    <property type="project" value="InterPro"/>
</dbReference>
<dbReference type="Pfam" id="PF00400">
    <property type="entry name" value="WD40"/>
    <property type="match status" value="1"/>
</dbReference>
<keyword evidence="11" id="KW-1185">Reference proteome</keyword>
<dbReference type="OrthoDB" id="4096at2759"/>
<reference evidence="10 11" key="1">
    <citation type="submission" date="2015-07" db="EMBL/GenBank/DDBJ databases">
        <title>Emmonsia species relationships and genome sequence.</title>
        <authorList>
            <consortium name="The Broad Institute Genomics Platform"/>
            <person name="Cuomo C.A."/>
            <person name="Munoz J.F."/>
            <person name="Imamovic A."/>
            <person name="Priest M.E."/>
            <person name="Young S."/>
            <person name="Clay O.K."/>
            <person name="McEwen J.G."/>
        </authorList>
    </citation>
    <scope>NUCLEOTIDE SEQUENCE [LARGE SCALE GENOMIC DNA]</scope>
    <source>
        <strain evidence="10 11">UAMH 9510</strain>
    </source>
</reference>
<dbReference type="GO" id="GO:0032040">
    <property type="term" value="C:small-subunit processome"/>
    <property type="evidence" value="ECO:0007669"/>
    <property type="project" value="InterPro"/>
</dbReference>
<feature type="compositionally biased region" description="Basic and acidic residues" evidence="9">
    <location>
        <begin position="13"/>
        <end position="29"/>
    </location>
</feature>
<dbReference type="GO" id="GO:2000234">
    <property type="term" value="P:positive regulation of rRNA processing"/>
    <property type="evidence" value="ECO:0007669"/>
    <property type="project" value="TreeGrafter"/>
</dbReference>
<dbReference type="PANTHER" id="PTHR44215">
    <property type="entry name" value="WD REPEAT-CONTAINING PROTEIN 75"/>
    <property type="match status" value="1"/>
</dbReference>
<keyword evidence="7" id="KW-0539">Nucleus</keyword>
<feature type="compositionally biased region" description="Basic and acidic residues" evidence="9">
    <location>
        <begin position="82"/>
        <end position="95"/>
    </location>
</feature>
<name>A0A1J9QGV6_9EURO</name>
<keyword evidence="4 8" id="KW-0853">WD repeat</keyword>
<feature type="repeat" description="WD" evidence="8">
    <location>
        <begin position="677"/>
        <end position="702"/>
    </location>
</feature>
<dbReference type="GO" id="GO:0006364">
    <property type="term" value="P:rRNA processing"/>
    <property type="evidence" value="ECO:0007669"/>
    <property type="project" value="UniProtKB-KW"/>
</dbReference>
<feature type="compositionally biased region" description="Basic and acidic residues" evidence="9">
    <location>
        <begin position="50"/>
        <end position="59"/>
    </location>
</feature>
<evidence type="ECO:0000313" key="11">
    <source>
        <dbReference type="Proteomes" id="UP000182235"/>
    </source>
</evidence>
<dbReference type="PANTHER" id="PTHR44215:SF1">
    <property type="entry name" value="WD REPEAT-CONTAINING PROTEIN 75"/>
    <property type="match status" value="1"/>
</dbReference>
<keyword evidence="5" id="KW-0677">Repeat</keyword>
<dbReference type="PROSITE" id="PS50082">
    <property type="entry name" value="WD_REPEATS_2"/>
    <property type="match status" value="2"/>
</dbReference>
<evidence type="ECO:0000256" key="2">
    <source>
        <dbReference type="ARBA" id="ARBA00022517"/>
    </source>
</evidence>
<dbReference type="EMBL" id="LGRN01000220">
    <property type="protein sequence ID" value="OJD14429.1"/>
    <property type="molecule type" value="Genomic_DNA"/>
</dbReference>
<evidence type="ECO:0000256" key="8">
    <source>
        <dbReference type="PROSITE-ProRule" id="PRU00221"/>
    </source>
</evidence>
<keyword evidence="3" id="KW-0698">rRNA processing</keyword>
<evidence type="ECO:0000256" key="9">
    <source>
        <dbReference type="SAM" id="MobiDB-lite"/>
    </source>
</evidence>
<dbReference type="SMART" id="SM00320">
    <property type="entry name" value="WD40"/>
    <property type="match status" value="3"/>
</dbReference>
<feature type="repeat" description="WD" evidence="8">
    <location>
        <begin position="408"/>
        <end position="449"/>
    </location>
</feature>
<dbReference type="Proteomes" id="UP000182235">
    <property type="component" value="Unassembled WGS sequence"/>
</dbReference>
<dbReference type="AlphaFoldDB" id="A0A1J9QGV6"/>
<dbReference type="InterPro" id="IPR015943">
    <property type="entry name" value="WD40/YVTN_repeat-like_dom_sf"/>
</dbReference>
<dbReference type="Gene3D" id="2.130.10.10">
    <property type="entry name" value="YVTN repeat-like/Quinoprotein amine dehydrogenase"/>
    <property type="match status" value="2"/>
</dbReference>
<organism evidence="10 11">
    <name type="scientific">Emergomyces pasteurianus Ep9510</name>
    <dbReference type="NCBI Taxonomy" id="1447872"/>
    <lineage>
        <taxon>Eukaryota</taxon>
        <taxon>Fungi</taxon>
        <taxon>Dikarya</taxon>
        <taxon>Ascomycota</taxon>
        <taxon>Pezizomycotina</taxon>
        <taxon>Eurotiomycetes</taxon>
        <taxon>Eurotiomycetidae</taxon>
        <taxon>Onygenales</taxon>
        <taxon>Ajellomycetaceae</taxon>
        <taxon>Emergomyces</taxon>
    </lineage>
</organism>
<dbReference type="InterPro" id="IPR001680">
    <property type="entry name" value="WD40_rpt"/>
</dbReference>
<evidence type="ECO:0000256" key="4">
    <source>
        <dbReference type="ARBA" id="ARBA00022574"/>
    </source>
</evidence>
<dbReference type="SUPFAM" id="SSF69322">
    <property type="entry name" value="Tricorn protease domain 2"/>
    <property type="match status" value="1"/>
</dbReference>
<dbReference type="GO" id="GO:0045943">
    <property type="term" value="P:positive regulation of transcription by RNA polymerase I"/>
    <property type="evidence" value="ECO:0007669"/>
    <property type="project" value="InterPro"/>
</dbReference>
<evidence type="ECO:0000256" key="1">
    <source>
        <dbReference type="ARBA" id="ARBA00004604"/>
    </source>
</evidence>
<feature type="compositionally biased region" description="Basic and acidic residues" evidence="9">
    <location>
        <begin position="507"/>
        <end position="518"/>
    </location>
</feature>
<dbReference type="STRING" id="1447872.A0A1J9QGV6"/>
<dbReference type="InterPro" id="IPR011047">
    <property type="entry name" value="Quinoprotein_ADH-like_sf"/>
</dbReference>